<name>A0ACC6UD50_9BURK</name>
<reference evidence="1" key="1">
    <citation type="submission" date="2024-07" db="EMBL/GenBank/DDBJ databases">
        <title>A survey of Mimosa microsymbionts across Brazilian biomes reveals a high diversity of Paraburkholderia nodulating endemic species, but also that Cupriavidus is common as a symbiont of widespread species.</title>
        <authorList>
            <person name="Rouws L."/>
            <person name="Barauna A."/>
            <person name="Beukes C."/>
            <person name="Rouws J.R.C."/>
            <person name="De Faria S.M."/>
            <person name="Gross E."/>
            <person name="Bueno Dos Reis Junior F."/>
            <person name="Simon M.F."/>
            <person name="Maluk M."/>
            <person name="Odee D.W."/>
            <person name="Kenicer G."/>
            <person name="Young J.P.W."/>
            <person name="Reis V.M."/>
            <person name="Zilli J."/>
            <person name="James E.K."/>
        </authorList>
    </citation>
    <scope>NUCLEOTIDE SEQUENCE</scope>
    <source>
        <strain evidence="1">EG181B</strain>
    </source>
</reference>
<accession>A0ACC6UD50</accession>
<evidence type="ECO:0000313" key="1">
    <source>
        <dbReference type="EMBL" id="MEX3937584.1"/>
    </source>
</evidence>
<evidence type="ECO:0000313" key="2">
    <source>
        <dbReference type="Proteomes" id="UP001558850"/>
    </source>
</evidence>
<gene>
    <name evidence="1" type="ORF">AB4Y32_38655</name>
</gene>
<comment type="caution">
    <text evidence="1">The sequence shown here is derived from an EMBL/GenBank/DDBJ whole genome shotgun (WGS) entry which is preliminary data.</text>
</comment>
<protein>
    <submittedName>
        <fullName evidence="1">DUF2188 domain-containing protein</fullName>
    </submittedName>
</protein>
<proteinExistence type="predicted"/>
<sequence>MSKKIFAERRPEGDYAVRRPNSQRASDVLPTQREAIERARQLNDGNPPLVERVRHTDKGGPDKWRKP</sequence>
<keyword evidence="2" id="KW-1185">Reference proteome</keyword>
<organism evidence="1 2">
    <name type="scientific">Paraburkholderia phymatum</name>
    <dbReference type="NCBI Taxonomy" id="148447"/>
    <lineage>
        <taxon>Bacteria</taxon>
        <taxon>Pseudomonadati</taxon>
        <taxon>Pseudomonadota</taxon>
        <taxon>Betaproteobacteria</taxon>
        <taxon>Burkholderiales</taxon>
        <taxon>Burkholderiaceae</taxon>
        <taxon>Paraburkholderia</taxon>
    </lineage>
</organism>
<dbReference type="Proteomes" id="UP001558850">
    <property type="component" value="Unassembled WGS sequence"/>
</dbReference>
<dbReference type="EMBL" id="JBFRCH010000056">
    <property type="protein sequence ID" value="MEX3937584.1"/>
    <property type="molecule type" value="Genomic_DNA"/>
</dbReference>